<dbReference type="EMBL" id="BKCJ010129038">
    <property type="protein sequence ID" value="GEX77175.1"/>
    <property type="molecule type" value="Genomic_DNA"/>
</dbReference>
<organism evidence="2">
    <name type="scientific">Tanacetum cinerariifolium</name>
    <name type="common">Dalmatian daisy</name>
    <name type="synonym">Chrysanthemum cinerariifolium</name>
    <dbReference type="NCBI Taxonomy" id="118510"/>
    <lineage>
        <taxon>Eukaryota</taxon>
        <taxon>Viridiplantae</taxon>
        <taxon>Streptophyta</taxon>
        <taxon>Embryophyta</taxon>
        <taxon>Tracheophyta</taxon>
        <taxon>Spermatophyta</taxon>
        <taxon>Magnoliopsida</taxon>
        <taxon>eudicotyledons</taxon>
        <taxon>Gunneridae</taxon>
        <taxon>Pentapetalae</taxon>
        <taxon>asterids</taxon>
        <taxon>campanulids</taxon>
        <taxon>Asterales</taxon>
        <taxon>Asteraceae</taxon>
        <taxon>Asteroideae</taxon>
        <taxon>Anthemideae</taxon>
        <taxon>Anthemidinae</taxon>
        <taxon>Tanacetum</taxon>
    </lineage>
</organism>
<gene>
    <name evidence="2" type="ORF">Tci_349150</name>
</gene>
<dbReference type="AlphaFoldDB" id="A0A699HAU8"/>
<feature type="compositionally biased region" description="Basic and acidic residues" evidence="1">
    <location>
        <begin position="58"/>
        <end position="83"/>
    </location>
</feature>
<sequence>MYIVEGLLLDRQKTQTDMVESFLHNYMSNKILHVHPTQAASSFAQDLQYQLIVVVRTRDHEDHHDDNARPKGESSAKRQKMSEHGTYSVGESSSD</sequence>
<reference evidence="2" key="1">
    <citation type="journal article" date="2019" name="Sci. Rep.">
        <title>Draft genome of Tanacetum cinerariifolium, the natural source of mosquito coil.</title>
        <authorList>
            <person name="Yamashiro T."/>
            <person name="Shiraishi A."/>
            <person name="Satake H."/>
            <person name="Nakayama K."/>
        </authorList>
    </citation>
    <scope>NUCLEOTIDE SEQUENCE</scope>
</reference>
<comment type="caution">
    <text evidence="2">The sequence shown here is derived from an EMBL/GenBank/DDBJ whole genome shotgun (WGS) entry which is preliminary data.</text>
</comment>
<evidence type="ECO:0000256" key="1">
    <source>
        <dbReference type="SAM" id="MobiDB-lite"/>
    </source>
</evidence>
<name>A0A699HAU8_TANCI</name>
<evidence type="ECO:0000313" key="2">
    <source>
        <dbReference type="EMBL" id="GEX77175.1"/>
    </source>
</evidence>
<proteinExistence type="predicted"/>
<accession>A0A699HAU8</accession>
<feature type="region of interest" description="Disordered" evidence="1">
    <location>
        <begin position="58"/>
        <end position="95"/>
    </location>
</feature>
<protein>
    <submittedName>
        <fullName evidence="2">Uncharacterized protein</fullName>
    </submittedName>
</protein>